<dbReference type="Pfam" id="PF01636">
    <property type="entry name" value="APH"/>
    <property type="match status" value="1"/>
</dbReference>
<dbReference type="RefSeq" id="WP_406582939.1">
    <property type="nucleotide sequence ID" value="NZ_JBJHQH010000024.1"/>
</dbReference>
<evidence type="ECO:0000313" key="3">
    <source>
        <dbReference type="EMBL" id="MFK9094467.1"/>
    </source>
</evidence>
<comment type="similarity">
    <text evidence="1">Belongs to the pseudomonas-type ThrB family.</text>
</comment>
<dbReference type="Gene3D" id="3.90.1200.10">
    <property type="match status" value="1"/>
</dbReference>
<dbReference type="PANTHER" id="PTHR21064:SF6">
    <property type="entry name" value="AMINOGLYCOSIDE PHOSPHOTRANSFERASE DOMAIN-CONTAINING PROTEIN"/>
    <property type="match status" value="1"/>
</dbReference>
<sequence>MENSVEVLFTQKVLNGFLSCFQLEGNVKKLGDFENYVFEVCHGGKPMVLRITHSSHRNKAEIEAELDWMNYLHQNDVNCPNVYKSLSGQLIECTMASDGSFFYACLYSKVKGGPVKLNSEQFNAQLFQAWGKEIGKMHAVTNDYQPKNGKKLRPFWHEEELLEVEKYFPNEPEIIQHTGELMKELMELPQNRDNFGLIHSDIHSGNFFYDGEFVNVFDFDDCSYHWFASDIAIPLYYSIFYGFESASEDEKAEFGQHFLTHFRMGYEEYNSLPENWQEHLPLFLKLRDITLYSVFHKKIAPEDRNERLIQLLTKIRRRIIQNEAIVKIK</sequence>
<evidence type="ECO:0000313" key="4">
    <source>
        <dbReference type="Proteomes" id="UP001623041"/>
    </source>
</evidence>
<dbReference type="InterPro" id="IPR002575">
    <property type="entry name" value="Aminoglycoside_PTrfase"/>
</dbReference>
<keyword evidence="4" id="KW-1185">Reference proteome</keyword>
<name>A0ABW8RPG1_9BACI</name>
<evidence type="ECO:0000256" key="1">
    <source>
        <dbReference type="ARBA" id="ARBA00038240"/>
    </source>
</evidence>
<dbReference type="InterPro" id="IPR011009">
    <property type="entry name" value="Kinase-like_dom_sf"/>
</dbReference>
<accession>A0ABW8RPG1</accession>
<proteinExistence type="inferred from homology"/>
<feature type="domain" description="Aminoglycoside phosphotransferase" evidence="2">
    <location>
        <begin position="31"/>
        <end position="238"/>
    </location>
</feature>
<organism evidence="3 4">
    <name type="scientific">Bacillus salipaludis</name>
    <dbReference type="NCBI Taxonomy" id="2547811"/>
    <lineage>
        <taxon>Bacteria</taxon>
        <taxon>Bacillati</taxon>
        <taxon>Bacillota</taxon>
        <taxon>Bacilli</taxon>
        <taxon>Bacillales</taxon>
        <taxon>Bacillaceae</taxon>
        <taxon>Bacillus</taxon>
    </lineage>
</organism>
<dbReference type="EMBL" id="JBJHQH010000024">
    <property type="protein sequence ID" value="MFK9094467.1"/>
    <property type="molecule type" value="Genomic_DNA"/>
</dbReference>
<dbReference type="PANTHER" id="PTHR21064">
    <property type="entry name" value="AMINOGLYCOSIDE PHOSPHOTRANSFERASE DOMAIN-CONTAINING PROTEIN-RELATED"/>
    <property type="match status" value="1"/>
</dbReference>
<dbReference type="SUPFAM" id="SSF56112">
    <property type="entry name" value="Protein kinase-like (PK-like)"/>
    <property type="match status" value="1"/>
</dbReference>
<dbReference type="InterPro" id="IPR050249">
    <property type="entry name" value="Pseudomonas-type_ThrB"/>
</dbReference>
<gene>
    <name evidence="3" type="ORF">ACJEBI_23730</name>
</gene>
<protein>
    <submittedName>
        <fullName evidence="3">Phosphotransferase enzyme family protein</fullName>
    </submittedName>
</protein>
<dbReference type="Gene3D" id="3.30.200.20">
    <property type="entry name" value="Phosphorylase Kinase, domain 1"/>
    <property type="match status" value="1"/>
</dbReference>
<comment type="caution">
    <text evidence="3">The sequence shown here is derived from an EMBL/GenBank/DDBJ whole genome shotgun (WGS) entry which is preliminary data.</text>
</comment>
<evidence type="ECO:0000259" key="2">
    <source>
        <dbReference type="Pfam" id="PF01636"/>
    </source>
</evidence>
<reference evidence="3 4" key="1">
    <citation type="submission" date="2024-11" db="EMBL/GenBank/DDBJ databases">
        <authorList>
            <person name="Lucas J.A."/>
        </authorList>
    </citation>
    <scope>NUCLEOTIDE SEQUENCE [LARGE SCALE GENOMIC DNA]</scope>
    <source>
        <strain evidence="3 4">Z 5.4</strain>
    </source>
</reference>
<dbReference type="Proteomes" id="UP001623041">
    <property type="component" value="Unassembled WGS sequence"/>
</dbReference>